<keyword evidence="1" id="KW-0175">Coiled coil</keyword>
<evidence type="ECO:0000313" key="4">
    <source>
        <dbReference type="Proteomes" id="UP000288178"/>
    </source>
</evidence>
<name>A0A437JL57_9BURK</name>
<protein>
    <submittedName>
        <fullName evidence="3">DUF4062 domain-containing protein</fullName>
    </submittedName>
</protein>
<accession>A0A437JL57</accession>
<dbReference type="Pfam" id="PF13271">
    <property type="entry name" value="DUF4062"/>
    <property type="match status" value="1"/>
</dbReference>
<dbReference type="EMBL" id="SACT01000017">
    <property type="protein sequence ID" value="RVT47432.1"/>
    <property type="molecule type" value="Genomic_DNA"/>
</dbReference>
<dbReference type="RefSeq" id="WP_128201591.1">
    <property type="nucleotide sequence ID" value="NZ_SACT01000017.1"/>
</dbReference>
<feature type="coiled-coil region" evidence="1">
    <location>
        <begin position="171"/>
        <end position="198"/>
    </location>
</feature>
<keyword evidence="4" id="KW-1185">Reference proteome</keyword>
<sequence>MSSDRRYQVFVSSTYEDLREERQEVMQALLELDCIPAGMELFPATDDDQWTLIKRVIDECDYYIVIIGGRYGSIGPKGISYTEQEYRYALDTGKPVIAFLHKDLALIPVGKSEADPESVAKLMEFRELTRKKVCKFWERPSDLGSAVSRSLVRLINTHPMPGWIRADKAAAAVAATEVLRLRKTIEDLQAKLAETQLSAPKGSEDLAQGVEPFPIDYSFEAYAADREVWSFNRQLDFTWNEIFEEIGPLMLDEAADDRIRAGLAQLVRTRTLDGWDEDPELTEFGSPRSFAVSARDEQTIKIQLRALGLIEQSKKARSIKDTRTFWSLTAYGDAVLVQLRAIRKGEFKPVDEGSADEAPEAEA</sequence>
<evidence type="ECO:0000259" key="2">
    <source>
        <dbReference type="Pfam" id="PF13271"/>
    </source>
</evidence>
<organism evidence="3 4">
    <name type="scientific">Rubrivivax albus</name>
    <dbReference type="NCBI Taxonomy" id="2499835"/>
    <lineage>
        <taxon>Bacteria</taxon>
        <taxon>Pseudomonadati</taxon>
        <taxon>Pseudomonadota</taxon>
        <taxon>Betaproteobacteria</taxon>
        <taxon>Burkholderiales</taxon>
        <taxon>Sphaerotilaceae</taxon>
        <taxon>Rubrivivax</taxon>
    </lineage>
</organism>
<gene>
    <name evidence="3" type="ORF">ENE75_24175</name>
</gene>
<proteinExistence type="predicted"/>
<evidence type="ECO:0000313" key="3">
    <source>
        <dbReference type="EMBL" id="RVT47432.1"/>
    </source>
</evidence>
<reference evidence="3 4" key="1">
    <citation type="submission" date="2019-01" db="EMBL/GenBank/DDBJ databases">
        <authorList>
            <person name="Chen W.-M."/>
        </authorList>
    </citation>
    <scope>NUCLEOTIDE SEQUENCE [LARGE SCALE GENOMIC DNA]</scope>
    <source>
        <strain evidence="3 4">ICH-3</strain>
    </source>
</reference>
<dbReference type="OrthoDB" id="72299at2"/>
<dbReference type="Proteomes" id="UP000288178">
    <property type="component" value="Unassembled WGS sequence"/>
</dbReference>
<dbReference type="InterPro" id="IPR025139">
    <property type="entry name" value="DUF4062"/>
</dbReference>
<feature type="domain" description="DUF4062" evidence="2">
    <location>
        <begin position="8"/>
        <end position="89"/>
    </location>
</feature>
<evidence type="ECO:0000256" key="1">
    <source>
        <dbReference type="SAM" id="Coils"/>
    </source>
</evidence>
<comment type="caution">
    <text evidence="3">The sequence shown here is derived from an EMBL/GenBank/DDBJ whole genome shotgun (WGS) entry which is preliminary data.</text>
</comment>
<dbReference type="AlphaFoldDB" id="A0A437JL57"/>